<dbReference type="Gene3D" id="3.90.550.10">
    <property type="entry name" value="Spore Coat Polysaccharide Biosynthesis Protein SpsA, Chain A"/>
    <property type="match status" value="1"/>
</dbReference>
<dbReference type="InterPro" id="IPR001173">
    <property type="entry name" value="Glyco_trans_2-like"/>
</dbReference>
<dbReference type="SUPFAM" id="SSF53448">
    <property type="entry name" value="Nucleotide-diphospho-sugar transferases"/>
    <property type="match status" value="1"/>
</dbReference>
<feature type="domain" description="Glycosyltransferase 2-like" evidence="1">
    <location>
        <begin position="1"/>
        <end position="141"/>
    </location>
</feature>
<dbReference type="InterPro" id="IPR029044">
    <property type="entry name" value="Nucleotide-diphossugar_trans"/>
</dbReference>
<keyword evidence="2" id="KW-0808">Transferase</keyword>
<sequence>MTCHNRKKKTLSCLKSLFDSKIDSQYVLSVFLVDDGSTDGTGEAVRERYPSVNVIQGDGNLFWNRGMHLAWKTALEHDNYDYYVWLNDDVIILPEGIRTLLHTSKKKSNSIICGTMKDLNKNEPTYGGRLIDGKLLVPNGKEQRCEYINGNLVLIPKSVYDTIGNLDPLFPHAIGDFDYGLRANKKGVKSYVAPDYLGICEKRSSLADWCLPEVDFLSRVKSLYSPLGNSHPYYFFRFEVRHYGIIKALKHFLSIHFRVVYPKFYLWKN</sequence>
<dbReference type="AlphaFoldDB" id="A0A4R6H5A2"/>
<dbReference type="Proteomes" id="UP000294848">
    <property type="component" value="Unassembled WGS sequence"/>
</dbReference>
<dbReference type="PANTHER" id="PTHR43685:SF3">
    <property type="entry name" value="SLR2126 PROTEIN"/>
    <property type="match status" value="1"/>
</dbReference>
<evidence type="ECO:0000259" key="1">
    <source>
        <dbReference type="Pfam" id="PF00535"/>
    </source>
</evidence>
<reference evidence="2 3" key="1">
    <citation type="submission" date="2019-03" db="EMBL/GenBank/DDBJ databases">
        <title>Freshwater and sediment microbial communities from various areas in North America, analyzing microbe dynamics in response to fracking.</title>
        <authorList>
            <person name="Lamendella R."/>
        </authorList>
    </citation>
    <scope>NUCLEOTIDE SEQUENCE [LARGE SCALE GENOMIC DNA]</scope>
    <source>
        <strain evidence="2 3">114D</strain>
    </source>
</reference>
<protein>
    <submittedName>
        <fullName evidence="2">GT2 family glycosyltransferase</fullName>
    </submittedName>
</protein>
<dbReference type="PANTHER" id="PTHR43685">
    <property type="entry name" value="GLYCOSYLTRANSFERASE"/>
    <property type="match status" value="1"/>
</dbReference>
<dbReference type="Pfam" id="PF00535">
    <property type="entry name" value="Glycos_transf_2"/>
    <property type="match status" value="1"/>
</dbReference>
<accession>A0A4R6H5A2</accession>
<dbReference type="GO" id="GO:0016740">
    <property type="term" value="F:transferase activity"/>
    <property type="evidence" value="ECO:0007669"/>
    <property type="project" value="UniProtKB-KW"/>
</dbReference>
<gene>
    <name evidence="2" type="ORF">DET52_104136</name>
</gene>
<comment type="caution">
    <text evidence="2">The sequence shown here is derived from an EMBL/GenBank/DDBJ whole genome shotgun (WGS) entry which is preliminary data.</text>
</comment>
<organism evidence="2 3">
    <name type="scientific">Sunxiuqinia elliptica</name>
    <dbReference type="NCBI Taxonomy" id="655355"/>
    <lineage>
        <taxon>Bacteria</taxon>
        <taxon>Pseudomonadati</taxon>
        <taxon>Bacteroidota</taxon>
        <taxon>Bacteroidia</taxon>
        <taxon>Marinilabiliales</taxon>
        <taxon>Prolixibacteraceae</taxon>
        <taxon>Sunxiuqinia</taxon>
    </lineage>
</organism>
<name>A0A4R6H5A2_9BACT</name>
<evidence type="ECO:0000313" key="3">
    <source>
        <dbReference type="Proteomes" id="UP000294848"/>
    </source>
</evidence>
<proteinExistence type="predicted"/>
<dbReference type="EMBL" id="SNWI01000004">
    <property type="protein sequence ID" value="TDO02671.1"/>
    <property type="molecule type" value="Genomic_DNA"/>
</dbReference>
<dbReference type="InterPro" id="IPR050834">
    <property type="entry name" value="Glycosyltransf_2"/>
</dbReference>
<evidence type="ECO:0000313" key="2">
    <source>
        <dbReference type="EMBL" id="TDO02671.1"/>
    </source>
</evidence>